<gene>
    <name evidence="1" type="ORF">FMOSSE_LOCUS15550</name>
</gene>
<feature type="non-terminal residue" evidence="1">
    <location>
        <position position="49"/>
    </location>
</feature>
<name>A0A9N9ICW7_FUNMO</name>
<dbReference type="Proteomes" id="UP000789375">
    <property type="component" value="Unassembled WGS sequence"/>
</dbReference>
<protein>
    <submittedName>
        <fullName evidence="1">1733_t:CDS:1</fullName>
    </submittedName>
</protein>
<proteinExistence type="predicted"/>
<evidence type="ECO:0000313" key="2">
    <source>
        <dbReference type="Proteomes" id="UP000789375"/>
    </source>
</evidence>
<dbReference type="EMBL" id="CAJVPP010016230">
    <property type="protein sequence ID" value="CAG8729006.1"/>
    <property type="molecule type" value="Genomic_DNA"/>
</dbReference>
<dbReference type="AlphaFoldDB" id="A0A9N9ICW7"/>
<sequence length="49" mass="5609">VLVNRVLDSEISLKSLKDQGKKYPHILAWSSSNQLPKYWMIFLSDSSEG</sequence>
<organism evidence="1 2">
    <name type="scientific">Funneliformis mosseae</name>
    <name type="common">Endomycorrhizal fungus</name>
    <name type="synonym">Glomus mosseae</name>
    <dbReference type="NCBI Taxonomy" id="27381"/>
    <lineage>
        <taxon>Eukaryota</taxon>
        <taxon>Fungi</taxon>
        <taxon>Fungi incertae sedis</taxon>
        <taxon>Mucoromycota</taxon>
        <taxon>Glomeromycotina</taxon>
        <taxon>Glomeromycetes</taxon>
        <taxon>Glomerales</taxon>
        <taxon>Glomeraceae</taxon>
        <taxon>Funneliformis</taxon>
    </lineage>
</organism>
<feature type="non-terminal residue" evidence="1">
    <location>
        <position position="1"/>
    </location>
</feature>
<reference evidence="1" key="1">
    <citation type="submission" date="2021-06" db="EMBL/GenBank/DDBJ databases">
        <authorList>
            <person name="Kallberg Y."/>
            <person name="Tangrot J."/>
            <person name="Rosling A."/>
        </authorList>
    </citation>
    <scope>NUCLEOTIDE SEQUENCE</scope>
    <source>
        <strain evidence="1">87-6 pot B 2015</strain>
    </source>
</reference>
<keyword evidence="2" id="KW-1185">Reference proteome</keyword>
<comment type="caution">
    <text evidence="1">The sequence shown here is derived from an EMBL/GenBank/DDBJ whole genome shotgun (WGS) entry which is preliminary data.</text>
</comment>
<accession>A0A9N9ICW7</accession>
<evidence type="ECO:0000313" key="1">
    <source>
        <dbReference type="EMBL" id="CAG8729006.1"/>
    </source>
</evidence>